<comment type="similarity">
    <text evidence="4">Belongs to the class-IV pyridoxal-phosphate-dependent aminotransferase family.</text>
</comment>
<dbReference type="EC" id="2.6.1.42" evidence="5"/>
<dbReference type="InterPro" id="IPR043131">
    <property type="entry name" value="BCAT-like_N"/>
</dbReference>
<sequence length="285" mass="32728">MFNFNGELLEDNTSFLNEKNRGVQLGDAVFEELRVVNGDIIFLEDHYLRLMSSMRILRMEIPMKFTMEFMEEEILKLFSEIELKEAKQIKFTVFRNSGNDFSNSDNSISYFISSSLLASPFYILNEKPYEVELFKDFYKNSSMLSNLDTNNKIINVVGAIYAQENDYQDCLLLNERKQVIEALNGNLFVVKGNQIKTAPVTDGCINSILRKKLIDMVSKLNDFEFLEESISPFELQKADELFLVNNIEGIVSITRYRKKDFVNVTAKQLIGKLNAAARMSLSTSA</sequence>
<evidence type="ECO:0000256" key="3">
    <source>
        <dbReference type="ARBA" id="ARBA00005072"/>
    </source>
</evidence>
<dbReference type="SUPFAM" id="SSF56752">
    <property type="entry name" value="D-aminoacid aminotransferase-like PLP-dependent enzymes"/>
    <property type="match status" value="1"/>
</dbReference>
<keyword evidence="10" id="KW-1185">Reference proteome</keyword>
<evidence type="ECO:0000256" key="4">
    <source>
        <dbReference type="ARBA" id="ARBA00009320"/>
    </source>
</evidence>
<dbReference type="Gene3D" id="3.30.470.10">
    <property type="match status" value="1"/>
</dbReference>
<evidence type="ECO:0000256" key="2">
    <source>
        <dbReference type="ARBA" id="ARBA00004931"/>
    </source>
</evidence>
<comment type="catalytic activity">
    <reaction evidence="7">
        <text>L-isoleucine + 2-oxoglutarate = (S)-3-methyl-2-oxopentanoate + L-glutamate</text>
        <dbReference type="Rhea" id="RHEA:24801"/>
        <dbReference type="ChEBI" id="CHEBI:16810"/>
        <dbReference type="ChEBI" id="CHEBI:29985"/>
        <dbReference type="ChEBI" id="CHEBI:35146"/>
        <dbReference type="ChEBI" id="CHEBI:58045"/>
        <dbReference type="EC" id="2.6.1.42"/>
    </reaction>
</comment>
<evidence type="ECO:0000256" key="5">
    <source>
        <dbReference type="ARBA" id="ARBA00013053"/>
    </source>
</evidence>
<comment type="pathway">
    <text evidence="3">Amino-acid biosynthesis; L-leucine biosynthesis; L-leucine from 3-methyl-2-oxobutanoate: step 4/4.</text>
</comment>
<gene>
    <name evidence="9" type="ORF">CLV90_2128</name>
</gene>
<dbReference type="OrthoDB" id="9805628at2"/>
<dbReference type="PANTHER" id="PTHR42743:SF11">
    <property type="entry name" value="AMINODEOXYCHORISMATE LYASE"/>
    <property type="match status" value="1"/>
</dbReference>
<dbReference type="Pfam" id="PF01063">
    <property type="entry name" value="Aminotran_4"/>
    <property type="match status" value="1"/>
</dbReference>
<evidence type="ECO:0000313" key="9">
    <source>
        <dbReference type="EMBL" id="TDT45046.1"/>
    </source>
</evidence>
<dbReference type="GO" id="GO:0046394">
    <property type="term" value="P:carboxylic acid biosynthetic process"/>
    <property type="evidence" value="ECO:0007669"/>
    <property type="project" value="UniProtKB-ARBA"/>
</dbReference>
<evidence type="ECO:0000256" key="6">
    <source>
        <dbReference type="ARBA" id="ARBA00048212"/>
    </source>
</evidence>
<keyword evidence="9" id="KW-0808">Transferase</keyword>
<evidence type="ECO:0000313" key="10">
    <source>
        <dbReference type="Proteomes" id="UP000294749"/>
    </source>
</evidence>
<comment type="caution">
    <text evidence="9">The sequence shown here is derived from an EMBL/GenBank/DDBJ whole genome shotgun (WGS) entry which is preliminary data.</text>
</comment>
<dbReference type="PANTHER" id="PTHR42743">
    <property type="entry name" value="AMINO-ACID AMINOTRANSFERASE"/>
    <property type="match status" value="1"/>
</dbReference>
<dbReference type="GO" id="GO:0004084">
    <property type="term" value="F:branched-chain-amino-acid transaminase activity"/>
    <property type="evidence" value="ECO:0007669"/>
    <property type="project" value="UniProtKB-EC"/>
</dbReference>
<dbReference type="EMBL" id="SOAY01000011">
    <property type="protein sequence ID" value="TDT45046.1"/>
    <property type="molecule type" value="Genomic_DNA"/>
</dbReference>
<proteinExistence type="inferred from homology"/>
<dbReference type="CDD" id="cd00449">
    <property type="entry name" value="PLPDE_IV"/>
    <property type="match status" value="1"/>
</dbReference>
<dbReference type="RefSeq" id="WP_133687415.1">
    <property type="nucleotide sequence ID" value="NZ_SOAY01000011.1"/>
</dbReference>
<dbReference type="InterPro" id="IPR050571">
    <property type="entry name" value="Class-IV_PLP-Dep_Aminotrnsfr"/>
</dbReference>
<comment type="catalytic activity">
    <reaction evidence="6">
        <text>L-valine + 2-oxoglutarate = 3-methyl-2-oxobutanoate + L-glutamate</text>
        <dbReference type="Rhea" id="RHEA:24813"/>
        <dbReference type="ChEBI" id="CHEBI:11851"/>
        <dbReference type="ChEBI" id="CHEBI:16810"/>
        <dbReference type="ChEBI" id="CHEBI:29985"/>
        <dbReference type="ChEBI" id="CHEBI:57762"/>
        <dbReference type="EC" id="2.6.1.42"/>
    </reaction>
</comment>
<protein>
    <recommendedName>
        <fullName evidence="5">branched-chain-amino-acid transaminase</fullName>
        <ecNumber evidence="5">2.6.1.42</ecNumber>
    </recommendedName>
</protein>
<comment type="pathway">
    <text evidence="2">Amino-acid biosynthesis; L-valine biosynthesis; L-valine from pyruvate: step 4/4.</text>
</comment>
<evidence type="ECO:0000256" key="8">
    <source>
        <dbReference type="ARBA" id="ARBA00049229"/>
    </source>
</evidence>
<accession>A0A4R7K3G7</accession>
<evidence type="ECO:0000256" key="7">
    <source>
        <dbReference type="ARBA" id="ARBA00048798"/>
    </source>
</evidence>
<organism evidence="9 10">
    <name type="scientific">Maribacter spongiicola</name>
    <dbReference type="NCBI Taxonomy" id="1206753"/>
    <lineage>
        <taxon>Bacteria</taxon>
        <taxon>Pseudomonadati</taxon>
        <taxon>Bacteroidota</taxon>
        <taxon>Flavobacteriia</taxon>
        <taxon>Flavobacteriales</taxon>
        <taxon>Flavobacteriaceae</taxon>
        <taxon>Maribacter</taxon>
    </lineage>
</organism>
<dbReference type="Gene3D" id="3.20.10.10">
    <property type="entry name" value="D-amino Acid Aminotransferase, subunit A, domain 2"/>
    <property type="match status" value="1"/>
</dbReference>
<dbReference type="InterPro" id="IPR036038">
    <property type="entry name" value="Aminotransferase-like"/>
</dbReference>
<comment type="pathway">
    <text evidence="1">Amino-acid biosynthesis; L-isoleucine biosynthesis; L-isoleucine from 2-oxobutanoate: step 4/4.</text>
</comment>
<keyword evidence="9" id="KW-0032">Aminotransferase</keyword>
<dbReference type="AlphaFoldDB" id="A0A4R7K3G7"/>
<comment type="catalytic activity">
    <reaction evidence="8">
        <text>L-leucine + 2-oxoglutarate = 4-methyl-2-oxopentanoate + L-glutamate</text>
        <dbReference type="Rhea" id="RHEA:18321"/>
        <dbReference type="ChEBI" id="CHEBI:16810"/>
        <dbReference type="ChEBI" id="CHEBI:17865"/>
        <dbReference type="ChEBI" id="CHEBI:29985"/>
        <dbReference type="ChEBI" id="CHEBI:57427"/>
        <dbReference type="EC" id="2.6.1.42"/>
    </reaction>
</comment>
<dbReference type="Proteomes" id="UP000294749">
    <property type="component" value="Unassembled WGS sequence"/>
</dbReference>
<dbReference type="InterPro" id="IPR043132">
    <property type="entry name" value="BCAT-like_C"/>
</dbReference>
<dbReference type="InterPro" id="IPR001544">
    <property type="entry name" value="Aminotrans_IV"/>
</dbReference>
<name>A0A4R7K3G7_9FLAO</name>
<reference evidence="9 10" key="1">
    <citation type="submission" date="2019-03" db="EMBL/GenBank/DDBJ databases">
        <title>Genomic Encyclopedia of Archaeal and Bacterial Type Strains, Phase II (KMG-II): from individual species to whole genera.</title>
        <authorList>
            <person name="Goeker M."/>
        </authorList>
    </citation>
    <scope>NUCLEOTIDE SEQUENCE [LARGE SCALE GENOMIC DNA]</scope>
    <source>
        <strain evidence="9 10">DSM 25233</strain>
    </source>
</reference>
<evidence type="ECO:0000256" key="1">
    <source>
        <dbReference type="ARBA" id="ARBA00004824"/>
    </source>
</evidence>